<keyword evidence="4" id="KW-0223">Dioxygenase</keyword>
<evidence type="ECO:0000313" key="10">
    <source>
        <dbReference type="Proteomes" id="UP000799423"/>
    </source>
</evidence>
<dbReference type="OrthoDB" id="406634at2759"/>
<dbReference type="SUPFAM" id="SSF51197">
    <property type="entry name" value="Clavaminate synthase-like"/>
    <property type="match status" value="1"/>
</dbReference>
<feature type="domain" description="Gamma-butyrobetaine hydroxylase-like N-terminal" evidence="8">
    <location>
        <begin position="103"/>
        <end position="162"/>
    </location>
</feature>
<keyword evidence="6" id="KW-0408">Iron</keyword>
<dbReference type="GO" id="GO:0046872">
    <property type="term" value="F:metal ion binding"/>
    <property type="evidence" value="ECO:0007669"/>
    <property type="project" value="UniProtKB-KW"/>
</dbReference>
<organism evidence="9 10">
    <name type="scientific">Plenodomus tracheiphilus IPT5</name>
    <dbReference type="NCBI Taxonomy" id="1408161"/>
    <lineage>
        <taxon>Eukaryota</taxon>
        <taxon>Fungi</taxon>
        <taxon>Dikarya</taxon>
        <taxon>Ascomycota</taxon>
        <taxon>Pezizomycotina</taxon>
        <taxon>Dothideomycetes</taxon>
        <taxon>Pleosporomycetidae</taxon>
        <taxon>Pleosporales</taxon>
        <taxon>Pleosporineae</taxon>
        <taxon>Leptosphaeriaceae</taxon>
        <taxon>Plenodomus</taxon>
    </lineage>
</organism>
<accession>A0A6A7AX03</accession>
<evidence type="ECO:0000256" key="5">
    <source>
        <dbReference type="ARBA" id="ARBA00023002"/>
    </source>
</evidence>
<comment type="cofactor">
    <cofactor evidence="1">
        <name>Fe(2+)</name>
        <dbReference type="ChEBI" id="CHEBI:29033"/>
    </cofactor>
</comment>
<dbReference type="Gene3D" id="3.30.2020.30">
    <property type="match status" value="1"/>
</dbReference>
<dbReference type="GO" id="GO:0045329">
    <property type="term" value="P:carnitine biosynthetic process"/>
    <property type="evidence" value="ECO:0007669"/>
    <property type="project" value="TreeGrafter"/>
</dbReference>
<comment type="similarity">
    <text evidence="2">Belongs to the gamma-BBH/TMLD family.</text>
</comment>
<dbReference type="InterPro" id="IPR038492">
    <property type="entry name" value="GBBH-like_N_sf"/>
</dbReference>
<feature type="domain" description="TauD/TfdA-like" evidence="7">
    <location>
        <begin position="212"/>
        <end position="504"/>
    </location>
</feature>
<name>A0A6A7AX03_9PLEO</name>
<evidence type="ECO:0000259" key="8">
    <source>
        <dbReference type="Pfam" id="PF06155"/>
    </source>
</evidence>
<dbReference type="InterPro" id="IPR010376">
    <property type="entry name" value="GBBH-like_N"/>
</dbReference>
<evidence type="ECO:0000256" key="3">
    <source>
        <dbReference type="ARBA" id="ARBA00022723"/>
    </source>
</evidence>
<gene>
    <name evidence="9" type="ORF">T440DRAFT_456841</name>
</gene>
<reference evidence="9" key="1">
    <citation type="submission" date="2020-01" db="EMBL/GenBank/DDBJ databases">
        <authorList>
            <consortium name="DOE Joint Genome Institute"/>
            <person name="Haridas S."/>
            <person name="Albert R."/>
            <person name="Binder M."/>
            <person name="Bloem J."/>
            <person name="Labutti K."/>
            <person name="Salamov A."/>
            <person name="Andreopoulos B."/>
            <person name="Baker S.E."/>
            <person name="Barry K."/>
            <person name="Bills G."/>
            <person name="Bluhm B.H."/>
            <person name="Cannon C."/>
            <person name="Castanera R."/>
            <person name="Culley D.E."/>
            <person name="Daum C."/>
            <person name="Ezra D."/>
            <person name="Gonzalez J.B."/>
            <person name="Henrissat B."/>
            <person name="Kuo A."/>
            <person name="Liang C."/>
            <person name="Lipzen A."/>
            <person name="Lutzoni F."/>
            <person name="Magnuson J."/>
            <person name="Mondo S."/>
            <person name="Nolan M."/>
            <person name="Ohm R."/>
            <person name="Pangilinan J."/>
            <person name="Park H.-J."/>
            <person name="Ramirez L."/>
            <person name="Alfaro M."/>
            <person name="Sun H."/>
            <person name="Tritt A."/>
            <person name="Yoshinaga Y."/>
            <person name="Zwiers L.-H."/>
            <person name="Turgeon B.G."/>
            <person name="Goodwin S.B."/>
            <person name="Spatafora J.W."/>
            <person name="Crous P.W."/>
            <person name="Grigoriev I.V."/>
        </authorList>
    </citation>
    <scope>NUCLEOTIDE SEQUENCE</scope>
    <source>
        <strain evidence="9">IPT5</strain>
    </source>
</reference>
<evidence type="ECO:0000256" key="4">
    <source>
        <dbReference type="ARBA" id="ARBA00022964"/>
    </source>
</evidence>
<evidence type="ECO:0000256" key="6">
    <source>
        <dbReference type="ARBA" id="ARBA00023004"/>
    </source>
</evidence>
<keyword evidence="10" id="KW-1185">Reference proteome</keyword>
<dbReference type="PANTHER" id="PTHR10696:SF25">
    <property type="entry name" value="OXIDOREDUCTASE AIM17-RELATED"/>
    <property type="match status" value="1"/>
</dbReference>
<dbReference type="CDD" id="cd00250">
    <property type="entry name" value="CAS_like"/>
    <property type="match status" value="1"/>
</dbReference>
<protein>
    <submittedName>
        <fullName evidence="9">Clavaminate synthase-like protein</fullName>
    </submittedName>
</protein>
<dbReference type="Proteomes" id="UP000799423">
    <property type="component" value="Unassembled WGS sequence"/>
</dbReference>
<dbReference type="InterPro" id="IPR050411">
    <property type="entry name" value="AlphaKG_dependent_hydroxylases"/>
</dbReference>
<dbReference type="EMBL" id="MU006327">
    <property type="protein sequence ID" value="KAF2847334.1"/>
    <property type="molecule type" value="Genomic_DNA"/>
</dbReference>
<dbReference type="Pfam" id="PF06155">
    <property type="entry name" value="GBBH-like_N"/>
    <property type="match status" value="1"/>
</dbReference>
<dbReference type="GO" id="GO:0005739">
    <property type="term" value="C:mitochondrion"/>
    <property type="evidence" value="ECO:0007669"/>
    <property type="project" value="TreeGrafter"/>
</dbReference>
<dbReference type="AlphaFoldDB" id="A0A6A7AX03"/>
<evidence type="ECO:0000259" key="7">
    <source>
        <dbReference type="Pfam" id="PF02668"/>
    </source>
</evidence>
<evidence type="ECO:0000256" key="1">
    <source>
        <dbReference type="ARBA" id="ARBA00001954"/>
    </source>
</evidence>
<keyword evidence="5" id="KW-0560">Oxidoreductase</keyword>
<dbReference type="Pfam" id="PF02668">
    <property type="entry name" value="TauD"/>
    <property type="match status" value="1"/>
</dbReference>
<evidence type="ECO:0000313" key="9">
    <source>
        <dbReference type="EMBL" id="KAF2847334.1"/>
    </source>
</evidence>
<dbReference type="GO" id="GO:0016706">
    <property type="term" value="F:2-oxoglutarate-dependent dioxygenase activity"/>
    <property type="evidence" value="ECO:0007669"/>
    <property type="project" value="UniProtKB-ARBA"/>
</dbReference>
<evidence type="ECO:0000256" key="2">
    <source>
        <dbReference type="ARBA" id="ARBA00008654"/>
    </source>
</evidence>
<dbReference type="Gene3D" id="3.60.130.10">
    <property type="entry name" value="Clavaminate synthase-like"/>
    <property type="match status" value="1"/>
</dbReference>
<dbReference type="PANTHER" id="PTHR10696">
    <property type="entry name" value="GAMMA-BUTYROBETAINE HYDROXYLASE-RELATED"/>
    <property type="match status" value="1"/>
</dbReference>
<dbReference type="InterPro" id="IPR042098">
    <property type="entry name" value="TauD-like_sf"/>
</dbReference>
<sequence>MKMVRELSAAKGMLLWPRGPALARMYSIRPFWTARQSSTTKKEPAKMADSSTIRTGSVYSNMAQKPPCPLHRPAERQAEAVAEPIEQDDQIPPTPARVNISIDGTNTQFSALLLRDACSCPSCVHESTKQRLFSTADIPATIRARAVQVDTALDRVNIKWINDVAGCGSEHSTTFDMAALRELNQTGSLPVSQESKFGSPTLWSDKRLELPDYDYESYLQDDHTLFQLMKQLHTYGLAFVTNIPGRESSLATIATRMGPIKDTFYGQTWDVRTVPAAINAAYTSHDLGFHTDLLYFQQPPHVQLLHCIQSAPSGGASVFADAYKAAIDLFNTDLEAFETLATVPVNYHYNHPDSNVYRTTKPVIDLRPLRIEDRLYTSLSDYRRAWHELNVQNGGAGWDDSMLVDCLDKINWGPPFLAPFSNHRTSTHQLETTRPALPDLNHKADRWHQAAAKFNALLQRSSYLYERKMNPGECVLFDNTRTLHSRRAFDSAEIGKPRWLRGTYVDKDPFFSKLRVLKQKLE</sequence>
<dbReference type="InterPro" id="IPR003819">
    <property type="entry name" value="TauD/TfdA-like"/>
</dbReference>
<proteinExistence type="inferred from homology"/>
<keyword evidence="3" id="KW-0479">Metal-binding</keyword>